<proteinExistence type="predicted"/>
<gene>
    <name evidence="1" type="ORF">Pint_02870</name>
</gene>
<reference evidence="2" key="1">
    <citation type="journal article" date="2023" name="G3 (Bethesda)">
        <title>Genome assembly and association tests identify interacting loci associated with vigor, precocity, and sex in interspecific pistachio rootstocks.</title>
        <authorList>
            <person name="Palmer W."/>
            <person name="Jacygrad E."/>
            <person name="Sagayaradj S."/>
            <person name="Cavanaugh K."/>
            <person name="Han R."/>
            <person name="Bertier L."/>
            <person name="Beede B."/>
            <person name="Kafkas S."/>
            <person name="Golino D."/>
            <person name="Preece J."/>
            <person name="Michelmore R."/>
        </authorList>
    </citation>
    <scope>NUCLEOTIDE SEQUENCE [LARGE SCALE GENOMIC DNA]</scope>
</reference>
<keyword evidence="2" id="KW-1185">Reference proteome</keyword>
<accession>A0ACC0ZLA4</accession>
<organism evidence="1 2">
    <name type="scientific">Pistacia integerrima</name>
    <dbReference type="NCBI Taxonomy" id="434235"/>
    <lineage>
        <taxon>Eukaryota</taxon>
        <taxon>Viridiplantae</taxon>
        <taxon>Streptophyta</taxon>
        <taxon>Embryophyta</taxon>
        <taxon>Tracheophyta</taxon>
        <taxon>Spermatophyta</taxon>
        <taxon>Magnoliopsida</taxon>
        <taxon>eudicotyledons</taxon>
        <taxon>Gunneridae</taxon>
        <taxon>Pentapetalae</taxon>
        <taxon>rosids</taxon>
        <taxon>malvids</taxon>
        <taxon>Sapindales</taxon>
        <taxon>Anacardiaceae</taxon>
        <taxon>Pistacia</taxon>
    </lineage>
</organism>
<evidence type="ECO:0000313" key="1">
    <source>
        <dbReference type="EMBL" id="KAJ0053799.1"/>
    </source>
</evidence>
<dbReference type="EMBL" id="CM047736">
    <property type="protein sequence ID" value="KAJ0053799.1"/>
    <property type="molecule type" value="Genomic_DNA"/>
</dbReference>
<protein>
    <submittedName>
        <fullName evidence="1">Uncharacterized protein</fullName>
    </submittedName>
</protein>
<name>A0ACC0ZLA4_9ROSI</name>
<evidence type="ECO:0000313" key="2">
    <source>
        <dbReference type="Proteomes" id="UP001163603"/>
    </source>
</evidence>
<sequence>MCHHHHRKNTPVPHATKPNTRSATGNKKRRISTKTTTTSTSVSLKPSRKTRTKRRKPKYLSLNLKLSPQKKPQTSKKKTKMTNKLHQQLTLFPLHPENLVEDTKDHMHEHDNEDNNVVASFLFDTATDSSTTLNGLLTSTTSEQESPAVSPLSLTFAYGEDRCRDSNYGLVRTAMRCKERDASEEKWVSYSEVVENNKIVVKEEEVMSSSCIDDRDRDRDRVDEGAWCMKQVQGQKKKLLLDLKLDYQEILNAWSDKGPLYVDGESPQTVPELHDATLPTDAWSNVGNLWSVPERASNDGSDAVEAKEGWNREHREASVLRYKEKRQNRLFIKRIRYEVRKLNAEKRPRMKVPFAPFLLISNQDPCVITNSVV</sequence>
<comment type="caution">
    <text evidence="1">The sequence shown here is derived from an EMBL/GenBank/DDBJ whole genome shotgun (WGS) entry which is preliminary data.</text>
</comment>
<dbReference type="Proteomes" id="UP001163603">
    <property type="component" value="Chromosome 1"/>
</dbReference>